<name>A0A0P9VWT0_PSEA0</name>
<accession>A0A0P9VWT0</accession>
<proteinExistence type="predicted"/>
<dbReference type="EMBL" id="LJQO01000172">
    <property type="protein sequence ID" value="KPX75694.1"/>
    <property type="molecule type" value="Genomic_DNA"/>
</dbReference>
<reference evidence="1 2" key="1">
    <citation type="submission" date="2015-09" db="EMBL/GenBank/DDBJ databases">
        <title>Genome announcement of multiple Pseudomonas syringae strains.</title>
        <authorList>
            <person name="Thakur S."/>
            <person name="Wang P.W."/>
            <person name="Gong Y."/>
            <person name="Weir B.S."/>
            <person name="Guttman D.S."/>
        </authorList>
    </citation>
    <scope>NUCLEOTIDE SEQUENCE [LARGE SCALE GENOMIC DNA]</scope>
    <source>
        <strain evidence="1 2">ICMP7840</strain>
    </source>
</reference>
<evidence type="ECO:0000313" key="1">
    <source>
        <dbReference type="EMBL" id="KPX75694.1"/>
    </source>
</evidence>
<gene>
    <name evidence="1" type="ORF">ALO53_102282</name>
</gene>
<dbReference type="PATRIC" id="fig|251724.3.peg.4475"/>
<organism evidence="1 2">
    <name type="scientific">Pseudomonas amygdali pv. photiniae</name>
    <dbReference type="NCBI Taxonomy" id="251724"/>
    <lineage>
        <taxon>Bacteria</taxon>
        <taxon>Pseudomonadati</taxon>
        <taxon>Pseudomonadota</taxon>
        <taxon>Gammaproteobacteria</taxon>
        <taxon>Pseudomonadales</taxon>
        <taxon>Pseudomonadaceae</taxon>
        <taxon>Pseudomonas</taxon>
        <taxon>Pseudomonas amygdali</taxon>
    </lineage>
</organism>
<dbReference type="AlphaFoldDB" id="A0A0P9VWT0"/>
<dbReference type="Proteomes" id="UP000050469">
    <property type="component" value="Unassembled WGS sequence"/>
</dbReference>
<sequence>MNPEGLTALRVGSSPLLEALMPNRTQLFHIEECPDLYVDACVCDEQRNLIFLSAWGRDTAMQEFLARLTLGSAENGLDQFHIVMNDQRIPVFPDTDLLEKRTTRQLRGTLFGSLLHLWLFDQRCSQPDRANHCAYALINQAQDPFDRLWPLIVDTCPLPFLPHWREPVMEVLTAHNMLHPLPGAIGSVTAWRLSLQLDVLEKALGELIRAGKLTTELTA</sequence>
<protein>
    <submittedName>
        <fullName evidence="1">Uncharacterized protein</fullName>
    </submittedName>
</protein>
<evidence type="ECO:0000313" key="2">
    <source>
        <dbReference type="Proteomes" id="UP000050469"/>
    </source>
</evidence>
<comment type="caution">
    <text evidence="1">The sequence shown here is derived from an EMBL/GenBank/DDBJ whole genome shotgun (WGS) entry which is preliminary data.</text>
</comment>